<dbReference type="InterPro" id="IPR004561">
    <property type="entry name" value="IsoChor_synthase"/>
</dbReference>
<dbReference type="Pfam" id="PF00425">
    <property type="entry name" value="Chorismate_bind"/>
    <property type="match status" value="1"/>
</dbReference>
<protein>
    <recommendedName>
        <fullName evidence="3">isochorismate synthase</fullName>
        <ecNumber evidence="3">5.4.4.2</ecNumber>
    </recommendedName>
    <alternativeName>
        <fullName evidence="5">Isochorismate mutase</fullName>
    </alternativeName>
</protein>
<dbReference type="InterPro" id="IPR015890">
    <property type="entry name" value="Chorismate_C"/>
</dbReference>
<reference evidence="7 8" key="1">
    <citation type="submission" date="2024-05" db="EMBL/GenBank/DDBJ databases">
        <authorList>
            <person name="Duchaud E."/>
        </authorList>
    </citation>
    <scope>NUCLEOTIDE SEQUENCE [LARGE SCALE GENOMIC DNA]</scope>
    <source>
        <strain evidence="7">Ena-SAMPLE-TAB-13-05-2024-13:56:06:370-140308</strain>
    </source>
</reference>
<evidence type="ECO:0000256" key="2">
    <source>
        <dbReference type="ARBA" id="ARBA00005297"/>
    </source>
</evidence>
<gene>
    <name evidence="7" type="ORF">T190423A01A_10392</name>
</gene>
<feature type="domain" description="Chorismate-utilising enzyme C-terminal" evidence="6">
    <location>
        <begin position="94"/>
        <end position="336"/>
    </location>
</feature>
<dbReference type="SUPFAM" id="SSF56322">
    <property type="entry name" value="ADC synthase"/>
    <property type="match status" value="1"/>
</dbReference>
<dbReference type="NCBIfam" id="TIGR00543">
    <property type="entry name" value="isochor_syn"/>
    <property type="match status" value="1"/>
</dbReference>
<sequence length="344" mass="38900">MSILEKIKIAYHNHQPFVAYRKPKELSVNLYIQKNDALHTSSNLTESGFIFAPFDNNNPSVLIPFNQSEFSQEEITITNQYALNNDISSDISSKKSHLDLVTAGVEAIQNGNFKKVVLSRKEQVALKNIDISSTFKKLLYTYSTAMVYVWYHPKVGLWFGATPETLIKVNHQQFQTMSLAGTQVYQKDKEVTWEQKEIDEQQFVTDFILDKLTPITTHITTSRVNTIKAGNLVHLQTKISGEHSNNIAEIIEALHPTPAVCGLPKKASKQFIIDNENYDRTYYTGFLGELNLNNNSSIFVNLRCMEIQNNIANIYVGGGITIDSSPEKEWLETVAKTGTMKKVL</sequence>
<dbReference type="EC" id="5.4.4.2" evidence="3"/>
<dbReference type="EMBL" id="CAXJIO010000010">
    <property type="protein sequence ID" value="CAL2101829.1"/>
    <property type="molecule type" value="Genomic_DNA"/>
</dbReference>
<evidence type="ECO:0000313" key="8">
    <source>
        <dbReference type="Proteomes" id="UP001497527"/>
    </source>
</evidence>
<accession>A0ABM9P925</accession>
<keyword evidence="4 7" id="KW-0413">Isomerase</keyword>
<comment type="caution">
    <text evidence="7">The sequence shown here is derived from an EMBL/GenBank/DDBJ whole genome shotgun (WGS) entry which is preliminary data.</text>
</comment>
<evidence type="ECO:0000313" key="7">
    <source>
        <dbReference type="EMBL" id="CAL2101829.1"/>
    </source>
</evidence>
<evidence type="ECO:0000256" key="1">
    <source>
        <dbReference type="ARBA" id="ARBA00000799"/>
    </source>
</evidence>
<dbReference type="RefSeq" id="WP_348715003.1">
    <property type="nucleotide sequence ID" value="NZ_CAXJIO010000010.1"/>
</dbReference>
<evidence type="ECO:0000259" key="6">
    <source>
        <dbReference type="Pfam" id="PF00425"/>
    </source>
</evidence>
<dbReference type="GO" id="GO:0008909">
    <property type="term" value="F:isochorismate synthase activity"/>
    <property type="evidence" value="ECO:0007669"/>
    <property type="project" value="UniProtKB-EC"/>
</dbReference>
<proteinExistence type="inferred from homology"/>
<dbReference type="PANTHER" id="PTHR42839">
    <property type="entry name" value="ISOCHORISMATE SYNTHASE ENTC"/>
    <property type="match status" value="1"/>
</dbReference>
<name>A0ABM9P925_9FLAO</name>
<dbReference type="InterPro" id="IPR005801">
    <property type="entry name" value="ADC_synthase"/>
</dbReference>
<evidence type="ECO:0000256" key="3">
    <source>
        <dbReference type="ARBA" id="ARBA00012824"/>
    </source>
</evidence>
<dbReference type="Proteomes" id="UP001497527">
    <property type="component" value="Unassembled WGS sequence"/>
</dbReference>
<dbReference type="PANTHER" id="PTHR42839:SF2">
    <property type="entry name" value="ISOCHORISMATE SYNTHASE ENTC"/>
    <property type="match status" value="1"/>
</dbReference>
<organism evidence="7 8">
    <name type="scientific">Tenacibaculum polynesiense</name>
    <dbReference type="NCBI Taxonomy" id="3137857"/>
    <lineage>
        <taxon>Bacteria</taxon>
        <taxon>Pseudomonadati</taxon>
        <taxon>Bacteroidota</taxon>
        <taxon>Flavobacteriia</taxon>
        <taxon>Flavobacteriales</taxon>
        <taxon>Flavobacteriaceae</taxon>
        <taxon>Tenacibaculum</taxon>
    </lineage>
</organism>
<comment type="catalytic activity">
    <reaction evidence="1">
        <text>chorismate = isochorismate</text>
        <dbReference type="Rhea" id="RHEA:18985"/>
        <dbReference type="ChEBI" id="CHEBI:29748"/>
        <dbReference type="ChEBI" id="CHEBI:29780"/>
        <dbReference type="EC" id="5.4.4.2"/>
    </reaction>
</comment>
<evidence type="ECO:0000256" key="5">
    <source>
        <dbReference type="ARBA" id="ARBA00041564"/>
    </source>
</evidence>
<comment type="similarity">
    <text evidence="2">Belongs to the isochorismate synthase family.</text>
</comment>
<dbReference type="Gene3D" id="3.60.120.10">
    <property type="entry name" value="Anthranilate synthase"/>
    <property type="match status" value="1"/>
</dbReference>
<evidence type="ECO:0000256" key="4">
    <source>
        <dbReference type="ARBA" id="ARBA00023235"/>
    </source>
</evidence>
<keyword evidence="8" id="KW-1185">Reference proteome</keyword>